<dbReference type="EMBL" id="JABANO010031510">
    <property type="protein sequence ID" value="KAF4710138.1"/>
    <property type="molecule type" value="Genomic_DNA"/>
</dbReference>
<feature type="non-terminal residue" evidence="1">
    <location>
        <position position="1"/>
    </location>
</feature>
<proteinExistence type="predicted"/>
<keyword evidence="2" id="KW-1185">Reference proteome</keyword>
<dbReference type="AlphaFoldDB" id="A0A7J6QPC1"/>
<evidence type="ECO:0000313" key="1">
    <source>
        <dbReference type="EMBL" id="KAF4710138.1"/>
    </source>
</evidence>
<organism evidence="1 2">
    <name type="scientific">Perkinsus olseni</name>
    <name type="common">Perkinsus atlanticus</name>
    <dbReference type="NCBI Taxonomy" id="32597"/>
    <lineage>
        <taxon>Eukaryota</taxon>
        <taxon>Sar</taxon>
        <taxon>Alveolata</taxon>
        <taxon>Perkinsozoa</taxon>
        <taxon>Perkinsea</taxon>
        <taxon>Perkinsida</taxon>
        <taxon>Perkinsidae</taxon>
        <taxon>Perkinsus</taxon>
    </lineage>
</organism>
<dbReference type="Proteomes" id="UP000553632">
    <property type="component" value="Unassembled WGS sequence"/>
</dbReference>
<comment type="caution">
    <text evidence="1">The sequence shown here is derived from an EMBL/GenBank/DDBJ whole genome shotgun (WGS) entry which is preliminary data.</text>
</comment>
<evidence type="ECO:0000313" key="2">
    <source>
        <dbReference type="Proteomes" id="UP000553632"/>
    </source>
</evidence>
<name>A0A7J6QPC1_PEROL</name>
<feature type="non-terminal residue" evidence="1">
    <location>
        <position position="151"/>
    </location>
</feature>
<protein>
    <submittedName>
        <fullName evidence="1">Uncharacterized protein</fullName>
    </submittedName>
</protein>
<sequence>NAVKFSGGADEDVEEWLDKLDMIAGPEGFNLDYYDQAVLLKLSVSGPAYQAAKMVPCEQKSIDPSRKRYLARLRSELRKRFGSSPDKAVASLRSVSFNDYTSVDEYATAGEIMKLFFYSGLPHDHPASSAIKPFCLDPTKSYEQIITRARL</sequence>
<gene>
    <name evidence="1" type="ORF">FOZ63_023713</name>
</gene>
<reference evidence="1 2" key="1">
    <citation type="submission" date="2020-04" db="EMBL/GenBank/DDBJ databases">
        <title>Perkinsus olseni comparative genomics.</title>
        <authorList>
            <person name="Bogema D.R."/>
        </authorList>
    </citation>
    <scope>NUCLEOTIDE SEQUENCE [LARGE SCALE GENOMIC DNA]</scope>
    <source>
        <strain evidence="1 2">ATCC PRA-207</strain>
    </source>
</reference>
<accession>A0A7J6QPC1</accession>